<dbReference type="InterPro" id="IPR006145">
    <property type="entry name" value="PsdUridine_synth_RsuA/RluA"/>
</dbReference>
<sequence>MRINKYLASKGYGTRRGADELIERRQVFINGRPAVVGDKIQKTDTIEVRMRGAPKEYVYVAYNKPAGIITPSAQRAEKDTTNVFKGAALPEGLFPLGRLDKESHGLMILTNDGRLTDRLLNPDYGHEKEYVVRTTNKIRPSFKQHMEAGVDIGGYTTKPCVIHIRNDMEFTITLTEGKKHQIRRMCAALHNDVTDLKRIRIMNIMLGSLAKNAWRPIAGPELAHFLKSIGL</sequence>
<dbReference type="PROSITE" id="PS01149">
    <property type="entry name" value="PSI_RSU"/>
    <property type="match status" value="1"/>
</dbReference>
<evidence type="ECO:0000256" key="1">
    <source>
        <dbReference type="ARBA" id="ARBA00008348"/>
    </source>
</evidence>
<evidence type="ECO:0000259" key="5">
    <source>
        <dbReference type="SMART" id="SM00363"/>
    </source>
</evidence>
<dbReference type="InterPro" id="IPR018496">
    <property type="entry name" value="PsdUridine_synth_RsuA/RluB_CS"/>
</dbReference>
<keyword evidence="2 4" id="KW-0413">Isomerase</keyword>
<dbReference type="Proteomes" id="UP000177811">
    <property type="component" value="Unassembled WGS sequence"/>
</dbReference>
<dbReference type="InterPro" id="IPR036986">
    <property type="entry name" value="S4_RNA-bd_sf"/>
</dbReference>
<dbReference type="GO" id="GO:0120159">
    <property type="term" value="F:rRNA pseudouridine synthase activity"/>
    <property type="evidence" value="ECO:0007669"/>
    <property type="project" value="UniProtKB-ARBA"/>
</dbReference>
<dbReference type="Pfam" id="PF01479">
    <property type="entry name" value="S4"/>
    <property type="match status" value="1"/>
</dbReference>
<comment type="similarity">
    <text evidence="1 4">Belongs to the pseudouridine synthase RsuA family.</text>
</comment>
<dbReference type="InterPro" id="IPR020103">
    <property type="entry name" value="PsdUridine_synth_cat_dom_sf"/>
</dbReference>
<evidence type="ECO:0000256" key="3">
    <source>
        <dbReference type="PROSITE-ProRule" id="PRU00182"/>
    </source>
</evidence>
<evidence type="ECO:0000313" key="7">
    <source>
        <dbReference type="Proteomes" id="UP000177811"/>
    </source>
</evidence>
<feature type="domain" description="RNA-binding S4" evidence="5">
    <location>
        <begin position="1"/>
        <end position="66"/>
    </location>
</feature>
<organism evidence="6 7">
    <name type="scientific">Candidatus Sungbacteria bacterium RIFCSPHIGHO2_02_FULL_51_29</name>
    <dbReference type="NCBI Taxonomy" id="1802273"/>
    <lineage>
        <taxon>Bacteria</taxon>
        <taxon>Candidatus Sungiibacteriota</taxon>
    </lineage>
</organism>
<gene>
    <name evidence="6" type="ORF">A3C16_02785</name>
</gene>
<comment type="caution">
    <text evidence="6">The sequence shown here is derived from an EMBL/GenBank/DDBJ whole genome shotgun (WGS) entry which is preliminary data.</text>
</comment>
<evidence type="ECO:0000256" key="2">
    <source>
        <dbReference type="ARBA" id="ARBA00023235"/>
    </source>
</evidence>
<name>A0A1G2KU75_9BACT</name>
<evidence type="ECO:0000313" key="6">
    <source>
        <dbReference type="EMBL" id="OHA03028.1"/>
    </source>
</evidence>
<dbReference type="CDD" id="cd00165">
    <property type="entry name" value="S4"/>
    <property type="match status" value="1"/>
</dbReference>
<dbReference type="EC" id="5.4.99.-" evidence="4"/>
<dbReference type="GO" id="GO:0003723">
    <property type="term" value="F:RNA binding"/>
    <property type="evidence" value="ECO:0007669"/>
    <property type="project" value="UniProtKB-KW"/>
</dbReference>
<dbReference type="EMBL" id="MHQL01000022">
    <property type="protein sequence ID" value="OHA03028.1"/>
    <property type="molecule type" value="Genomic_DNA"/>
</dbReference>
<dbReference type="PANTHER" id="PTHR47683">
    <property type="entry name" value="PSEUDOURIDINE SYNTHASE FAMILY PROTEIN-RELATED"/>
    <property type="match status" value="1"/>
</dbReference>
<dbReference type="SUPFAM" id="SSF55174">
    <property type="entry name" value="Alpha-L RNA-binding motif"/>
    <property type="match status" value="1"/>
</dbReference>
<dbReference type="Gene3D" id="3.30.70.580">
    <property type="entry name" value="Pseudouridine synthase I, catalytic domain, N-terminal subdomain"/>
    <property type="match status" value="1"/>
</dbReference>
<dbReference type="NCBIfam" id="TIGR00093">
    <property type="entry name" value="pseudouridine synthase"/>
    <property type="match status" value="1"/>
</dbReference>
<dbReference type="SMART" id="SM00363">
    <property type="entry name" value="S4"/>
    <property type="match status" value="1"/>
</dbReference>
<protein>
    <recommendedName>
        <fullName evidence="4">Pseudouridine synthase</fullName>
        <ecNumber evidence="4">5.4.99.-</ecNumber>
    </recommendedName>
</protein>
<keyword evidence="3" id="KW-0694">RNA-binding</keyword>
<dbReference type="Pfam" id="PF00849">
    <property type="entry name" value="PseudoU_synth_2"/>
    <property type="match status" value="1"/>
</dbReference>
<proteinExistence type="inferred from homology"/>
<dbReference type="Gene3D" id="3.10.290.10">
    <property type="entry name" value="RNA-binding S4 domain"/>
    <property type="match status" value="1"/>
</dbReference>
<dbReference type="InterPro" id="IPR020094">
    <property type="entry name" value="TruA/RsuA/RluB/E/F_N"/>
</dbReference>
<accession>A0A1G2KU75</accession>
<dbReference type="InterPro" id="IPR002942">
    <property type="entry name" value="S4_RNA-bd"/>
</dbReference>
<dbReference type="InterPro" id="IPR042092">
    <property type="entry name" value="PsdUridine_s_RsuA/RluB/E/F_cat"/>
</dbReference>
<dbReference type="AlphaFoldDB" id="A0A1G2KU75"/>
<evidence type="ECO:0000256" key="4">
    <source>
        <dbReference type="RuleBase" id="RU003887"/>
    </source>
</evidence>
<dbReference type="InterPro" id="IPR000748">
    <property type="entry name" value="PsdUridine_synth_RsuA/RluB/E/F"/>
</dbReference>
<dbReference type="PANTHER" id="PTHR47683:SF2">
    <property type="entry name" value="RNA-BINDING S4 DOMAIN-CONTAINING PROTEIN"/>
    <property type="match status" value="1"/>
</dbReference>
<dbReference type="Gene3D" id="3.30.70.1560">
    <property type="entry name" value="Alpha-L RNA-binding motif"/>
    <property type="match status" value="1"/>
</dbReference>
<dbReference type="GO" id="GO:0000455">
    <property type="term" value="P:enzyme-directed rRNA pseudouridine synthesis"/>
    <property type="evidence" value="ECO:0007669"/>
    <property type="project" value="UniProtKB-ARBA"/>
</dbReference>
<dbReference type="InterPro" id="IPR050343">
    <property type="entry name" value="RsuA_PseudoU_synthase"/>
</dbReference>
<dbReference type="SUPFAM" id="SSF55120">
    <property type="entry name" value="Pseudouridine synthase"/>
    <property type="match status" value="1"/>
</dbReference>
<dbReference type="PROSITE" id="PS50889">
    <property type="entry name" value="S4"/>
    <property type="match status" value="1"/>
</dbReference>
<reference evidence="6 7" key="1">
    <citation type="journal article" date="2016" name="Nat. Commun.">
        <title>Thousands of microbial genomes shed light on interconnected biogeochemical processes in an aquifer system.</title>
        <authorList>
            <person name="Anantharaman K."/>
            <person name="Brown C.T."/>
            <person name="Hug L.A."/>
            <person name="Sharon I."/>
            <person name="Castelle C.J."/>
            <person name="Probst A.J."/>
            <person name="Thomas B.C."/>
            <person name="Singh A."/>
            <person name="Wilkins M.J."/>
            <person name="Karaoz U."/>
            <person name="Brodie E.L."/>
            <person name="Williams K.H."/>
            <person name="Hubbard S.S."/>
            <person name="Banfield J.F."/>
        </authorList>
    </citation>
    <scope>NUCLEOTIDE SEQUENCE [LARGE SCALE GENOMIC DNA]</scope>
</reference>